<gene>
    <name evidence="3" type="ORF">FRZ32_12950</name>
</gene>
<proteinExistence type="predicted"/>
<dbReference type="RefSeq" id="WP_147043905.1">
    <property type="nucleotide sequence ID" value="NZ_BAABIR010000001.1"/>
</dbReference>
<sequence length="429" mass="44567">MAASKVALAGLIALAGLTTPVSAQAPQSQRALSISASERNALVALQTAAAGSDRAAQDAALAAARTAAQGPDARYVLARLEFQIAQSRGDAQGQAAAVDAMVASGLVPPSELPPLLANQASRAYSAGQFERADALLAQMAQLQPNDATIAADYAQLKARRGQRAEAVTWIGRAIELQTAAGQAVPESWYLRAAALAYDGQMMPQGVAFARALVSAYPTPTNWRDALLVYRASQSPPPPPRTGSGERPNVTPRPADAQLDLDIKRAMRAAGALEGERDYLEFADQLATANQMGEAKAVVDEGLSRGMLDAGEAAVRQIQTRVTAAATRGRAGLAGLRTRAASGTAAQALAAADAFYGYGQYAEAATLYQATLQKSGSDANLVNLRLGAALALAGRRAEAETALHAVTGPRADLAAFWLVWLTRQPQSPTS</sequence>
<feature type="region of interest" description="Disordered" evidence="1">
    <location>
        <begin position="231"/>
        <end position="253"/>
    </location>
</feature>
<dbReference type="OrthoDB" id="7325958at2"/>
<reference evidence="3 4" key="1">
    <citation type="journal article" date="2015" name="J. Microbiol.">
        <title>Sphingosinicella ginsenosidimutans sp. nov., with ginsenoside converting activity.</title>
        <authorList>
            <person name="Kim J.K."/>
            <person name="Kang M.S."/>
            <person name="Park S.C."/>
            <person name="Kim K.M."/>
            <person name="Choi K."/>
            <person name="Yoon M.H."/>
            <person name="Im W.T."/>
        </authorList>
    </citation>
    <scope>NUCLEOTIDE SEQUENCE [LARGE SCALE GENOMIC DNA]</scope>
    <source>
        <strain evidence="3 4">BS-11</strain>
    </source>
</reference>
<feature type="signal peptide" evidence="2">
    <location>
        <begin position="1"/>
        <end position="23"/>
    </location>
</feature>
<evidence type="ECO:0000313" key="4">
    <source>
        <dbReference type="Proteomes" id="UP000321249"/>
    </source>
</evidence>
<evidence type="ECO:0000313" key="3">
    <source>
        <dbReference type="EMBL" id="TXC64482.1"/>
    </source>
</evidence>
<name>A0A5C6TVS6_9SPHN</name>
<dbReference type="EMBL" id="VOQQ01000001">
    <property type="protein sequence ID" value="TXC64482.1"/>
    <property type="molecule type" value="Genomic_DNA"/>
</dbReference>
<dbReference type="Proteomes" id="UP000321249">
    <property type="component" value="Unassembled WGS sequence"/>
</dbReference>
<dbReference type="Gene3D" id="1.25.40.10">
    <property type="entry name" value="Tetratricopeptide repeat domain"/>
    <property type="match status" value="1"/>
</dbReference>
<evidence type="ECO:0000256" key="2">
    <source>
        <dbReference type="SAM" id="SignalP"/>
    </source>
</evidence>
<dbReference type="AlphaFoldDB" id="A0A5C6TVS6"/>
<feature type="chain" id="PRO_5022957007" evidence="2">
    <location>
        <begin position="24"/>
        <end position="429"/>
    </location>
</feature>
<comment type="caution">
    <text evidence="3">The sequence shown here is derived from an EMBL/GenBank/DDBJ whole genome shotgun (WGS) entry which is preliminary data.</text>
</comment>
<keyword evidence="2" id="KW-0732">Signal</keyword>
<evidence type="ECO:0000256" key="1">
    <source>
        <dbReference type="SAM" id="MobiDB-lite"/>
    </source>
</evidence>
<keyword evidence="4" id="KW-1185">Reference proteome</keyword>
<protein>
    <submittedName>
        <fullName evidence="3">Uncharacterized protein</fullName>
    </submittedName>
</protein>
<dbReference type="SUPFAM" id="SSF48452">
    <property type="entry name" value="TPR-like"/>
    <property type="match status" value="1"/>
</dbReference>
<accession>A0A5C6TVS6</accession>
<organism evidence="3 4">
    <name type="scientific">Allosphingosinicella ginsenosidimutans</name>
    <dbReference type="NCBI Taxonomy" id="1176539"/>
    <lineage>
        <taxon>Bacteria</taxon>
        <taxon>Pseudomonadati</taxon>
        <taxon>Pseudomonadota</taxon>
        <taxon>Alphaproteobacteria</taxon>
        <taxon>Sphingomonadales</taxon>
        <taxon>Sphingomonadaceae</taxon>
        <taxon>Allosphingosinicella</taxon>
    </lineage>
</organism>
<dbReference type="InterPro" id="IPR011990">
    <property type="entry name" value="TPR-like_helical_dom_sf"/>
</dbReference>